<evidence type="ECO:0000256" key="1">
    <source>
        <dbReference type="ARBA" id="ARBA00022468"/>
    </source>
</evidence>
<dbReference type="EMBL" id="JAVIJP010000016">
    <property type="protein sequence ID" value="KAL3642819.1"/>
    <property type="molecule type" value="Genomic_DNA"/>
</dbReference>
<dbReference type="Gene3D" id="1.10.472.80">
    <property type="entry name" value="Ypt/Rab-GAP domain of gyp1p, domain 3"/>
    <property type="match status" value="1"/>
</dbReference>
<dbReference type="InterPro" id="IPR035969">
    <property type="entry name" value="Rab-GAP_TBC_sf"/>
</dbReference>
<feature type="compositionally biased region" description="Polar residues" evidence="2">
    <location>
        <begin position="616"/>
        <end position="638"/>
    </location>
</feature>
<reference evidence="5" key="1">
    <citation type="journal article" date="2024" name="IScience">
        <title>Strigolactones Initiate the Formation of Haustorium-like Structures in Castilleja.</title>
        <authorList>
            <person name="Buerger M."/>
            <person name="Peterson D."/>
            <person name="Chory J."/>
        </authorList>
    </citation>
    <scope>NUCLEOTIDE SEQUENCE [LARGE SCALE GENOMIC DNA]</scope>
</reference>
<dbReference type="AlphaFoldDB" id="A0ABD3DPG3"/>
<evidence type="ECO:0000313" key="5">
    <source>
        <dbReference type="Proteomes" id="UP001632038"/>
    </source>
</evidence>
<dbReference type="InterPro" id="IPR000195">
    <property type="entry name" value="Rab-GAP-TBC_dom"/>
</dbReference>
<dbReference type="PANTHER" id="PTHR22957">
    <property type="entry name" value="TBC1 DOMAIN FAMILY MEMBER GTPASE-ACTIVATING PROTEIN"/>
    <property type="match status" value="1"/>
</dbReference>
<name>A0ABD3DPG3_9LAMI</name>
<protein>
    <recommendedName>
        <fullName evidence="3">Rab-GAP TBC domain-containing protein</fullName>
    </recommendedName>
</protein>
<comment type="caution">
    <text evidence="4">The sequence shown here is derived from an EMBL/GenBank/DDBJ whole genome shotgun (WGS) entry which is preliminary data.</text>
</comment>
<dbReference type="SMART" id="SM00164">
    <property type="entry name" value="TBC"/>
    <property type="match status" value="1"/>
</dbReference>
<sequence length="830" mass="93395">MSTVPTNAAKLETTSFSGGLRRFGDLRGVQWRIDLGILPSCPSASIDDLRRVTANSRRRYAALRRQLLVDPHVPKDGSSSPDLVIDNPLSQSPDSMWGRFFRNAELERMVDQDLTRLYPDRGDYFQTSVCQGMLRRILLLWCLRHPEHGYRQGMHELLAPLLYVLHVDVEHLSEVRKTYDDQFADKFDGFTFHENDLSYKFDFIKLSESIEDVNCFENNPVRPNSPTELDPEIQTIFLLSDAYGAEGELGIVLSQKFMEHDAFFMFDSLMSGGAVAVSDFFSPFVIEASTALYHLLSIVDPSLHAHLVELGVEPQYFALRWLRVLFGREFSLEDLLIVWDEIFAHENKRSSKFNNGDAELNFGVLESPRGAFICAFAVSMILNLRSSLLATENATTCLKRLLNFPDDVGIEKILAKTKSLHKLALEANKSISGLVRSGLNEERRSTVTRGHSLSLDLTSPITPLSVVANSYWEEKWRVIYEEENNIKESEQVPNRRKGWSERVKLHISRTESDPTPSKKNKIPSPSVRRSLLGDLARELGADEDKEEIISCDQENVDQHEESTEFNGRDGNVTIENYEKNSHVSEENPPVNGCYQDIDDRESAEVSERDNDVTEANYENANESEINNSPDFSDPSGSINRNSENENDESERSSVASNSLVDESQTYNNNNKCLALPVSVGSTLKSTQNEDSLEKLATRVKEKKLLSAKFQWLWKFGRNNNASEGTKASCDGENDEKDVIVVPSFDGDGCDRSCETSKAETVDQNLMVSLKNLGQSMLNNIQVIETVFQQDRGQTGSLENFSKNGLVGKGQVTAMAALKELRKISNLLSEM</sequence>
<keyword evidence="5" id="KW-1185">Reference proteome</keyword>
<evidence type="ECO:0000256" key="2">
    <source>
        <dbReference type="SAM" id="MobiDB-lite"/>
    </source>
</evidence>
<organism evidence="4 5">
    <name type="scientific">Castilleja foliolosa</name>
    <dbReference type="NCBI Taxonomy" id="1961234"/>
    <lineage>
        <taxon>Eukaryota</taxon>
        <taxon>Viridiplantae</taxon>
        <taxon>Streptophyta</taxon>
        <taxon>Embryophyta</taxon>
        <taxon>Tracheophyta</taxon>
        <taxon>Spermatophyta</taxon>
        <taxon>Magnoliopsida</taxon>
        <taxon>eudicotyledons</taxon>
        <taxon>Gunneridae</taxon>
        <taxon>Pentapetalae</taxon>
        <taxon>asterids</taxon>
        <taxon>lamiids</taxon>
        <taxon>Lamiales</taxon>
        <taxon>Orobanchaceae</taxon>
        <taxon>Pedicularideae</taxon>
        <taxon>Castillejinae</taxon>
        <taxon>Castilleja</taxon>
    </lineage>
</organism>
<gene>
    <name evidence="4" type="ORF">CASFOL_013634</name>
</gene>
<accession>A0ABD3DPG3</accession>
<feature type="region of interest" description="Disordered" evidence="2">
    <location>
        <begin position="506"/>
        <end position="526"/>
    </location>
</feature>
<keyword evidence="1" id="KW-0343">GTPase activation</keyword>
<dbReference type="Pfam" id="PF00566">
    <property type="entry name" value="RabGAP-TBC"/>
    <property type="match status" value="2"/>
</dbReference>
<dbReference type="SUPFAM" id="SSF47923">
    <property type="entry name" value="Ypt/Rab-GAP domain of gyp1p"/>
    <property type="match status" value="2"/>
</dbReference>
<feature type="region of interest" description="Disordered" evidence="2">
    <location>
        <begin position="601"/>
        <end position="658"/>
    </location>
</feature>
<evidence type="ECO:0000259" key="3">
    <source>
        <dbReference type="PROSITE" id="PS50086"/>
    </source>
</evidence>
<dbReference type="PROSITE" id="PS50086">
    <property type="entry name" value="TBC_RABGAP"/>
    <property type="match status" value="1"/>
</dbReference>
<dbReference type="Gene3D" id="1.10.8.270">
    <property type="entry name" value="putative rabgap domain of human tbc1 domain family member 14 like domains"/>
    <property type="match status" value="1"/>
</dbReference>
<dbReference type="PANTHER" id="PTHR22957:SF337">
    <property type="entry name" value="TBC1 DOMAIN FAMILY MEMBER 5"/>
    <property type="match status" value="1"/>
</dbReference>
<evidence type="ECO:0000313" key="4">
    <source>
        <dbReference type="EMBL" id="KAL3642819.1"/>
    </source>
</evidence>
<dbReference type="GO" id="GO:0005096">
    <property type="term" value="F:GTPase activator activity"/>
    <property type="evidence" value="ECO:0007669"/>
    <property type="project" value="UniProtKB-KW"/>
</dbReference>
<proteinExistence type="predicted"/>
<feature type="compositionally biased region" description="Basic and acidic residues" evidence="2">
    <location>
        <begin position="601"/>
        <end position="611"/>
    </location>
</feature>
<feature type="domain" description="Rab-GAP TBC" evidence="3">
    <location>
        <begin position="21"/>
        <end position="346"/>
    </location>
</feature>
<dbReference type="Proteomes" id="UP001632038">
    <property type="component" value="Unassembled WGS sequence"/>
</dbReference>